<keyword evidence="3" id="KW-0645">Protease</keyword>
<dbReference type="InterPro" id="IPR007863">
    <property type="entry name" value="Peptidase_M16_C"/>
</dbReference>
<name>A0ABV7V9T7_9PROT</name>
<evidence type="ECO:0000256" key="8">
    <source>
        <dbReference type="RuleBase" id="RU004447"/>
    </source>
</evidence>
<keyword evidence="4" id="KW-0479">Metal-binding</keyword>
<keyword evidence="9" id="KW-0732">Signal</keyword>
<evidence type="ECO:0000256" key="5">
    <source>
        <dbReference type="ARBA" id="ARBA00022801"/>
    </source>
</evidence>
<evidence type="ECO:0000259" key="10">
    <source>
        <dbReference type="Pfam" id="PF00675"/>
    </source>
</evidence>
<sequence length="452" mass="48967">MHRLIRSLLVAVGLCVTSLCAAGLAAGSARAQIFHPTQFTLENGLQVVLIEDHRAPVVQHMIWYKVGAADEAPNVGGVAHYLEHLMFKGTPEIGPGDFSKIVAREGGRDNAFTTADYTAYHQLIASDRLPLVMKMEADRMTQLAPPADEAKRELQVVIEERLSRIDNNPGALFGEQFDAAQFLAHPYGRPVIGWPAVVRQLTLDDAMTFYRSYYAPNNAVLVVAGDVAPADLKRLAEKYYGLIPMRPIPPRSRVQEPPQLAARRLVMTDERVAEPSLRRSYLAPSRTAGRSEYATALSVLAEILNAPTGRLYKALVEGDGPAASASAWYSSLSLDQTTFGFGAVPKSGQSLDAVEQGLDAVLATLLKDGITDDELQQAKLVMKADTVYARDSLTGAAQLFGTAVCTGVSVEQVEAWPQQVAAVTAAQVLAAAQYVFDERRSVTGRLLPKHQS</sequence>
<comment type="caution">
    <text evidence="12">The sequence shown here is derived from an EMBL/GenBank/DDBJ whole genome shotgun (WGS) entry which is preliminary data.</text>
</comment>
<evidence type="ECO:0000256" key="7">
    <source>
        <dbReference type="ARBA" id="ARBA00023049"/>
    </source>
</evidence>
<evidence type="ECO:0000256" key="2">
    <source>
        <dbReference type="ARBA" id="ARBA00007261"/>
    </source>
</evidence>
<feature type="domain" description="Peptidase M16 C-terminal" evidence="11">
    <location>
        <begin position="201"/>
        <end position="379"/>
    </location>
</feature>
<dbReference type="SUPFAM" id="SSF63411">
    <property type="entry name" value="LuxS/MPP-like metallohydrolase"/>
    <property type="match status" value="2"/>
</dbReference>
<feature type="domain" description="Peptidase M16 N-terminal" evidence="10">
    <location>
        <begin position="47"/>
        <end position="192"/>
    </location>
</feature>
<comment type="similarity">
    <text evidence="2 8">Belongs to the peptidase M16 family.</text>
</comment>
<evidence type="ECO:0000256" key="4">
    <source>
        <dbReference type="ARBA" id="ARBA00022723"/>
    </source>
</evidence>
<dbReference type="EMBL" id="JBHRYJ010000001">
    <property type="protein sequence ID" value="MFC3674214.1"/>
    <property type="molecule type" value="Genomic_DNA"/>
</dbReference>
<accession>A0ABV7V9T7</accession>
<evidence type="ECO:0000256" key="3">
    <source>
        <dbReference type="ARBA" id="ARBA00022670"/>
    </source>
</evidence>
<comment type="cofactor">
    <cofactor evidence="1">
        <name>Zn(2+)</name>
        <dbReference type="ChEBI" id="CHEBI:29105"/>
    </cofactor>
</comment>
<evidence type="ECO:0000256" key="6">
    <source>
        <dbReference type="ARBA" id="ARBA00022833"/>
    </source>
</evidence>
<dbReference type="InterPro" id="IPR011249">
    <property type="entry name" value="Metalloenz_LuxS/M16"/>
</dbReference>
<reference evidence="13" key="1">
    <citation type="journal article" date="2019" name="Int. J. Syst. Evol. Microbiol.">
        <title>The Global Catalogue of Microorganisms (GCM) 10K type strain sequencing project: providing services to taxonomists for standard genome sequencing and annotation.</title>
        <authorList>
            <consortium name="The Broad Institute Genomics Platform"/>
            <consortium name="The Broad Institute Genome Sequencing Center for Infectious Disease"/>
            <person name="Wu L."/>
            <person name="Ma J."/>
        </authorList>
    </citation>
    <scope>NUCLEOTIDE SEQUENCE [LARGE SCALE GENOMIC DNA]</scope>
    <source>
        <strain evidence="13">KCTC 42182</strain>
    </source>
</reference>
<dbReference type="InterPro" id="IPR001431">
    <property type="entry name" value="Pept_M16_Zn_BS"/>
</dbReference>
<keyword evidence="6" id="KW-0862">Zinc</keyword>
<evidence type="ECO:0000313" key="12">
    <source>
        <dbReference type="EMBL" id="MFC3674214.1"/>
    </source>
</evidence>
<organism evidence="12 13">
    <name type="scientific">Ferrovibrio xuzhouensis</name>
    <dbReference type="NCBI Taxonomy" id="1576914"/>
    <lineage>
        <taxon>Bacteria</taxon>
        <taxon>Pseudomonadati</taxon>
        <taxon>Pseudomonadota</taxon>
        <taxon>Alphaproteobacteria</taxon>
        <taxon>Rhodospirillales</taxon>
        <taxon>Rhodospirillaceae</taxon>
        <taxon>Ferrovibrio</taxon>
    </lineage>
</organism>
<keyword evidence="13" id="KW-1185">Reference proteome</keyword>
<proteinExistence type="inferred from homology"/>
<dbReference type="Pfam" id="PF05193">
    <property type="entry name" value="Peptidase_M16_C"/>
    <property type="match status" value="1"/>
</dbReference>
<dbReference type="InterPro" id="IPR050626">
    <property type="entry name" value="Peptidase_M16"/>
</dbReference>
<gene>
    <name evidence="12" type="ORF">ACFOOQ_01585</name>
</gene>
<feature type="signal peptide" evidence="9">
    <location>
        <begin position="1"/>
        <end position="21"/>
    </location>
</feature>
<dbReference type="PANTHER" id="PTHR43690:SF17">
    <property type="entry name" value="PROTEIN YHJJ"/>
    <property type="match status" value="1"/>
</dbReference>
<evidence type="ECO:0000259" key="11">
    <source>
        <dbReference type="Pfam" id="PF05193"/>
    </source>
</evidence>
<evidence type="ECO:0000256" key="1">
    <source>
        <dbReference type="ARBA" id="ARBA00001947"/>
    </source>
</evidence>
<dbReference type="InterPro" id="IPR011765">
    <property type="entry name" value="Pept_M16_N"/>
</dbReference>
<protein>
    <submittedName>
        <fullName evidence="12">M16 family metallopeptidase</fullName>
    </submittedName>
</protein>
<evidence type="ECO:0000313" key="13">
    <source>
        <dbReference type="Proteomes" id="UP001595711"/>
    </source>
</evidence>
<dbReference type="Gene3D" id="3.30.830.10">
    <property type="entry name" value="Metalloenzyme, LuxS/M16 peptidase-like"/>
    <property type="match status" value="2"/>
</dbReference>
<dbReference type="RefSeq" id="WP_379720766.1">
    <property type="nucleotide sequence ID" value="NZ_JBHRYJ010000001.1"/>
</dbReference>
<dbReference type="PROSITE" id="PS00143">
    <property type="entry name" value="INSULINASE"/>
    <property type="match status" value="1"/>
</dbReference>
<keyword evidence="5" id="KW-0378">Hydrolase</keyword>
<dbReference type="Pfam" id="PF00675">
    <property type="entry name" value="Peptidase_M16"/>
    <property type="match status" value="1"/>
</dbReference>
<dbReference type="PANTHER" id="PTHR43690">
    <property type="entry name" value="NARDILYSIN"/>
    <property type="match status" value="1"/>
</dbReference>
<dbReference type="Proteomes" id="UP001595711">
    <property type="component" value="Unassembled WGS sequence"/>
</dbReference>
<evidence type="ECO:0000256" key="9">
    <source>
        <dbReference type="SAM" id="SignalP"/>
    </source>
</evidence>
<keyword evidence="7" id="KW-0482">Metalloprotease</keyword>
<feature type="chain" id="PRO_5046556033" evidence="9">
    <location>
        <begin position="22"/>
        <end position="452"/>
    </location>
</feature>